<dbReference type="InterPro" id="IPR017441">
    <property type="entry name" value="Protein_kinase_ATP_BS"/>
</dbReference>
<keyword evidence="7 10" id="KW-0067">ATP-binding</keyword>
<evidence type="ECO:0000256" key="5">
    <source>
        <dbReference type="ARBA" id="ARBA00022741"/>
    </source>
</evidence>
<dbReference type="PROSITE" id="PS00107">
    <property type="entry name" value="PROTEIN_KINASE_ATP"/>
    <property type="match status" value="1"/>
</dbReference>
<dbReference type="GO" id="GO:0005634">
    <property type="term" value="C:nucleus"/>
    <property type="evidence" value="ECO:0007669"/>
    <property type="project" value="EnsemblFungi"/>
</dbReference>
<dbReference type="GeneID" id="11497107"/>
<comment type="catalytic activity">
    <reaction evidence="9">
        <text>L-seryl-[protein] + ATP = O-phospho-L-seryl-[protein] + ADP + H(+)</text>
        <dbReference type="Rhea" id="RHEA:17989"/>
        <dbReference type="Rhea" id="RHEA-COMP:9863"/>
        <dbReference type="Rhea" id="RHEA-COMP:11604"/>
        <dbReference type="ChEBI" id="CHEBI:15378"/>
        <dbReference type="ChEBI" id="CHEBI:29999"/>
        <dbReference type="ChEBI" id="CHEBI:30616"/>
        <dbReference type="ChEBI" id="CHEBI:83421"/>
        <dbReference type="ChEBI" id="CHEBI:456216"/>
        <dbReference type="EC" id="2.7.11.1"/>
    </reaction>
</comment>
<dbReference type="FunFam" id="1.10.510.10:FF:000499">
    <property type="entry name" value="Serine/threonine-protein kinase KIC1"/>
    <property type="match status" value="1"/>
</dbReference>
<evidence type="ECO:0000256" key="6">
    <source>
        <dbReference type="ARBA" id="ARBA00022777"/>
    </source>
</evidence>
<dbReference type="PANTHER" id="PTHR48012">
    <property type="entry name" value="STERILE20-LIKE KINASE, ISOFORM B-RELATED"/>
    <property type="match status" value="1"/>
</dbReference>
<gene>
    <name evidence="13" type="primary">NDAI0F04520</name>
    <name evidence="13" type="ordered locus">NDAI_0F04520</name>
</gene>
<feature type="compositionally biased region" description="Low complexity" evidence="11">
    <location>
        <begin position="354"/>
        <end position="369"/>
    </location>
</feature>
<dbReference type="EMBL" id="HE580272">
    <property type="protein sequence ID" value="CCD25770.1"/>
    <property type="molecule type" value="Genomic_DNA"/>
</dbReference>
<feature type="binding site" evidence="10">
    <location>
        <position position="50"/>
    </location>
    <ligand>
        <name>ATP</name>
        <dbReference type="ChEBI" id="CHEBI:30616"/>
    </ligand>
</feature>
<evidence type="ECO:0000256" key="10">
    <source>
        <dbReference type="PROSITE-ProRule" id="PRU10141"/>
    </source>
</evidence>
<dbReference type="RefSeq" id="XP_003671013.1">
    <property type="nucleotide sequence ID" value="XM_003670965.1"/>
</dbReference>
<dbReference type="HOGENOM" id="CLU_000288_63_23_1"/>
<feature type="domain" description="Protein kinase" evidence="12">
    <location>
        <begin position="21"/>
        <end position="275"/>
    </location>
</feature>
<dbReference type="eggNOG" id="KOG0201">
    <property type="taxonomic scope" value="Eukaryota"/>
</dbReference>
<evidence type="ECO:0000256" key="9">
    <source>
        <dbReference type="ARBA" id="ARBA00048679"/>
    </source>
</evidence>
<dbReference type="STRING" id="1071378.G0WDA9"/>
<comment type="catalytic activity">
    <reaction evidence="8">
        <text>L-threonyl-[protein] + ATP = O-phospho-L-threonyl-[protein] + ADP + H(+)</text>
        <dbReference type="Rhea" id="RHEA:46608"/>
        <dbReference type="Rhea" id="RHEA-COMP:11060"/>
        <dbReference type="Rhea" id="RHEA-COMP:11605"/>
        <dbReference type="ChEBI" id="CHEBI:15378"/>
        <dbReference type="ChEBI" id="CHEBI:30013"/>
        <dbReference type="ChEBI" id="CHEBI:30616"/>
        <dbReference type="ChEBI" id="CHEBI:61977"/>
        <dbReference type="ChEBI" id="CHEBI:456216"/>
        <dbReference type="EC" id="2.7.11.1"/>
    </reaction>
</comment>
<dbReference type="GO" id="GO:0030476">
    <property type="term" value="P:ascospore wall assembly"/>
    <property type="evidence" value="ECO:0007669"/>
    <property type="project" value="EnsemblFungi"/>
</dbReference>
<dbReference type="SMART" id="SM00220">
    <property type="entry name" value="S_TKc"/>
    <property type="match status" value="1"/>
</dbReference>
<dbReference type="GO" id="GO:1903024">
    <property type="term" value="P:positive regulation of ascospore-type prospore membrane formation"/>
    <property type="evidence" value="ECO:0007669"/>
    <property type="project" value="EnsemblFungi"/>
</dbReference>
<keyword evidence="14" id="KW-1185">Reference proteome</keyword>
<dbReference type="GO" id="GO:0051229">
    <property type="term" value="P:meiotic spindle disassembly"/>
    <property type="evidence" value="ECO:0007669"/>
    <property type="project" value="EnsemblFungi"/>
</dbReference>
<dbReference type="Gene3D" id="1.10.510.10">
    <property type="entry name" value="Transferase(Phosphotransferase) domain 1"/>
    <property type="match status" value="1"/>
</dbReference>
<dbReference type="InterPro" id="IPR011009">
    <property type="entry name" value="Kinase-like_dom_sf"/>
</dbReference>
<proteinExistence type="inferred from homology"/>
<reference evidence="13 14" key="1">
    <citation type="journal article" date="2011" name="Proc. Natl. Acad. Sci. U.S.A.">
        <title>Evolutionary erosion of yeast sex chromosomes by mating-type switching accidents.</title>
        <authorList>
            <person name="Gordon J.L."/>
            <person name="Armisen D."/>
            <person name="Proux-Wera E."/>
            <person name="Oheigeartaigh S.S."/>
            <person name="Byrne K.P."/>
            <person name="Wolfe K.H."/>
        </authorList>
    </citation>
    <scope>NUCLEOTIDE SEQUENCE [LARGE SCALE GENOMIC DNA]</scope>
    <source>
        <strain evidence="14">ATCC 10597 / BCRC 20456 / CBS 421 / NBRC 0211 / NRRL Y-12639</strain>
    </source>
</reference>
<dbReference type="OrthoDB" id="248923at2759"/>
<feature type="compositionally biased region" description="Polar residues" evidence="11">
    <location>
        <begin position="370"/>
        <end position="380"/>
    </location>
</feature>
<dbReference type="GO" id="GO:0004674">
    <property type="term" value="F:protein serine/threonine kinase activity"/>
    <property type="evidence" value="ECO:0007669"/>
    <property type="project" value="UniProtKB-KW"/>
</dbReference>
<evidence type="ECO:0000256" key="2">
    <source>
        <dbReference type="ARBA" id="ARBA00012513"/>
    </source>
</evidence>
<evidence type="ECO:0000256" key="11">
    <source>
        <dbReference type="SAM" id="MobiDB-lite"/>
    </source>
</evidence>
<name>G0WDA9_NAUDC</name>
<protein>
    <recommendedName>
        <fullName evidence="2">non-specific serine/threonine protein kinase</fullName>
        <ecNumber evidence="2">2.7.11.1</ecNumber>
    </recommendedName>
</protein>
<keyword evidence="6" id="KW-0418">Kinase</keyword>
<evidence type="ECO:0000256" key="7">
    <source>
        <dbReference type="ARBA" id="ARBA00022840"/>
    </source>
</evidence>
<sequence length="489" mass="55634">MTIHVNIPKDLYNQKRPSTIYSIQDCVGRGNFGDVYKAIDKLTGEIVAIKVVNLESSDEDIELIAQEIFFLAELKSPYITNYITTMLEDVSMWIVMEYCGGGSCSDLIRYHYNEGLHEDKVAFITKNVLRGLQYLHEQRKIHRDVKAANVLLTDDGLVKLADFGVSGQLRSTAKRNTFVGTPYWMAPEIISNSSHGYNEKADIWSLGITVYELLKGCPPYAKYDAGKVMRNIPKKNLQDCMVSFSDAAKLFISACLIKDPDERPTATELLQQPFVKNIKITDLRNEVMEIKRTRKEGNKVPKYSLDNRLYQTFSKPKSGNFWNFDSVRLTKSKNLSKTEESPISASTLQSSYCNNNNNNNNSSSNSNSNHNVTPITNATTPSFREYDKNAVYGLGSGMEIDTDLQSPQIISDEKKESNFKQIDIDYLKNVICYCLKRMHDRANEEETRKHVDDVLNYLIGVEMKVPGFSEVLIEEVELRMDTIKQYLAQ</sequence>
<dbReference type="Proteomes" id="UP000000689">
    <property type="component" value="Chromosome 6"/>
</dbReference>
<dbReference type="InterPro" id="IPR000719">
    <property type="entry name" value="Prot_kinase_dom"/>
</dbReference>
<evidence type="ECO:0000256" key="1">
    <source>
        <dbReference type="ARBA" id="ARBA00008874"/>
    </source>
</evidence>
<dbReference type="GO" id="GO:0005524">
    <property type="term" value="F:ATP binding"/>
    <property type="evidence" value="ECO:0007669"/>
    <property type="project" value="UniProtKB-UniRule"/>
</dbReference>
<dbReference type="OMA" id="DVSMWIV"/>
<dbReference type="GO" id="GO:0005737">
    <property type="term" value="C:cytoplasm"/>
    <property type="evidence" value="ECO:0007669"/>
    <property type="project" value="EnsemblFungi"/>
</dbReference>
<dbReference type="GO" id="GO:1904750">
    <property type="term" value="P:negative regulation of protein localization to nucleolus"/>
    <property type="evidence" value="ECO:0007669"/>
    <property type="project" value="EnsemblFungi"/>
</dbReference>
<organism evidence="13 14">
    <name type="scientific">Naumovozyma dairenensis (strain ATCC 10597 / BCRC 20456 / CBS 421 / NBRC 0211 / NRRL Y-12639)</name>
    <name type="common">Saccharomyces dairenensis</name>
    <dbReference type="NCBI Taxonomy" id="1071378"/>
    <lineage>
        <taxon>Eukaryota</taxon>
        <taxon>Fungi</taxon>
        <taxon>Dikarya</taxon>
        <taxon>Ascomycota</taxon>
        <taxon>Saccharomycotina</taxon>
        <taxon>Saccharomycetes</taxon>
        <taxon>Saccharomycetales</taxon>
        <taxon>Saccharomycetaceae</taxon>
        <taxon>Naumovozyma</taxon>
    </lineage>
</organism>
<keyword evidence="3" id="KW-0723">Serine/threonine-protein kinase</keyword>
<dbReference type="PANTHER" id="PTHR48012:SF10">
    <property type="entry name" value="FI20177P1"/>
    <property type="match status" value="1"/>
</dbReference>
<keyword evidence="5 10" id="KW-0547">Nucleotide-binding</keyword>
<dbReference type="AlphaFoldDB" id="G0WDA9"/>
<evidence type="ECO:0000256" key="3">
    <source>
        <dbReference type="ARBA" id="ARBA00022527"/>
    </source>
</evidence>
<evidence type="ECO:0000313" key="13">
    <source>
        <dbReference type="EMBL" id="CCD25770.1"/>
    </source>
</evidence>
<feature type="region of interest" description="Disordered" evidence="11">
    <location>
        <begin position="347"/>
        <end position="380"/>
    </location>
</feature>
<evidence type="ECO:0000256" key="8">
    <source>
        <dbReference type="ARBA" id="ARBA00047899"/>
    </source>
</evidence>
<dbReference type="Pfam" id="PF00069">
    <property type="entry name" value="Pkinase"/>
    <property type="match status" value="1"/>
</dbReference>
<dbReference type="KEGG" id="ndi:NDAI_0F04520"/>
<comment type="similarity">
    <text evidence="1">Belongs to the protein kinase superfamily. STE Ser/Thr protein kinase family. STE20 subfamily.</text>
</comment>
<evidence type="ECO:0000256" key="4">
    <source>
        <dbReference type="ARBA" id="ARBA00022679"/>
    </source>
</evidence>
<dbReference type="PROSITE" id="PS50011">
    <property type="entry name" value="PROTEIN_KINASE_DOM"/>
    <property type="match status" value="1"/>
</dbReference>
<keyword evidence="4" id="KW-0808">Transferase</keyword>
<dbReference type="GO" id="GO:0005628">
    <property type="term" value="C:prospore membrane"/>
    <property type="evidence" value="ECO:0007669"/>
    <property type="project" value="EnsemblFungi"/>
</dbReference>
<dbReference type="EC" id="2.7.11.1" evidence="2"/>
<evidence type="ECO:0000259" key="12">
    <source>
        <dbReference type="PROSITE" id="PS50011"/>
    </source>
</evidence>
<dbReference type="InterPro" id="IPR050629">
    <property type="entry name" value="STE20/SPS1-PAK"/>
</dbReference>
<accession>G0WDA9</accession>
<evidence type="ECO:0000313" key="14">
    <source>
        <dbReference type="Proteomes" id="UP000000689"/>
    </source>
</evidence>
<dbReference type="SUPFAM" id="SSF56112">
    <property type="entry name" value="Protein kinase-like (PK-like)"/>
    <property type="match status" value="1"/>
</dbReference>